<sequence length="42" mass="5020">MNPYTLRRSSENLMFGFSDDFCFQSFSWTESTLRQLCCQQTL</sequence>
<protein>
    <submittedName>
        <fullName evidence="1">Uncharacterized protein</fullName>
    </submittedName>
</protein>
<accession>C6M5X6</accession>
<evidence type="ECO:0000313" key="2">
    <source>
        <dbReference type="Proteomes" id="UP000005365"/>
    </source>
</evidence>
<dbReference type="EMBL" id="ACKO02000011">
    <property type="protein sequence ID" value="EET44204.1"/>
    <property type="molecule type" value="Genomic_DNA"/>
</dbReference>
<reference evidence="1" key="1">
    <citation type="submission" date="2009-07" db="EMBL/GenBank/DDBJ databases">
        <authorList>
            <person name="Weinstock G."/>
            <person name="Sodergren E."/>
            <person name="Clifton S."/>
            <person name="Fulton L."/>
            <person name="Fulton B."/>
            <person name="Courtney L."/>
            <person name="Fronick C."/>
            <person name="Harrison M."/>
            <person name="Strong C."/>
            <person name="Farmer C."/>
            <person name="Delahaunty K."/>
            <person name="Markovic C."/>
            <person name="Hall O."/>
            <person name="Minx P."/>
            <person name="Tomlinson C."/>
            <person name="Mitreva M."/>
            <person name="Nelson J."/>
            <person name="Hou S."/>
            <person name="Wollam A."/>
            <person name="Pepin K.H."/>
            <person name="Johnson M."/>
            <person name="Bhonagiri V."/>
            <person name="Nash W.E."/>
            <person name="Warren W."/>
            <person name="Chinwalla A."/>
            <person name="Mardis E.R."/>
            <person name="Wilson R.K."/>
        </authorList>
    </citation>
    <scope>NUCLEOTIDE SEQUENCE [LARGE SCALE GENOMIC DNA]</scope>
    <source>
        <strain evidence="1">ATCC 29256</strain>
    </source>
</reference>
<dbReference type="Proteomes" id="UP000005365">
    <property type="component" value="Unassembled WGS sequence"/>
</dbReference>
<evidence type="ECO:0000313" key="1">
    <source>
        <dbReference type="EMBL" id="EET44204.1"/>
    </source>
</evidence>
<comment type="caution">
    <text evidence="1">The sequence shown here is derived from an EMBL/GenBank/DDBJ whole genome shotgun (WGS) entry which is preliminary data.</text>
</comment>
<proteinExistence type="predicted"/>
<keyword evidence="2" id="KW-1185">Reference proteome</keyword>
<name>C6M5X6_NEISI</name>
<gene>
    <name evidence="1" type="ORF">NEISICOT_01925</name>
</gene>
<dbReference type="AlphaFoldDB" id="C6M5X6"/>
<organism evidence="1 2">
    <name type="scientific">Neisseria sicca ATCC 29256</name>
    <dbReference type="NCBI Taxonomy" id="547045"/>
    <lineage>
        <taxon>Bacteria</taxon>
        <taxon>Pseudomonadati</taxon>
        <taxon>Pseudomonadota</taxon>
        <taxon>Betaproteobacteria</taxon>
        <taxon>Neisseriales</taxon>
        <taxon>Neisseriaceae</taxon>
        <taxon>Neisseria</taxon>
    </lineage>
</organism>